<organism evidence="2 3">
    <name type="scientific">Vallicoccus soli</name>
    <dbReference type="NCBI Taxonomy" id="2339232"/>
    <lineage>
        <taxon>Bacteria</taxon>
        <taxon>Bacillati</taxon>
        <taxon>Actinomycetota</taxon>
        <taxon>Actinomycetes</taxon>
        <taxon>Motilibacterales</taxon>
        <taxon>Vallicoccaceae</taxon>
        <taxon>Vallicoccus</taxon>
    </lineage>
</organism>
<dbReference type="Proteomes" id="UP000265614">
    <property type="component" value="Unassembled WGS sequence"/>
</dbReference>
<feature type="transmembrane region" description="Helical" evidence="1">
    <location>
        <begin position="42"/>
        <end position="58"/>
    </location>
</feature>
<name>A0A3A3YSD7_9ACTN</name>
<dbReference type="AlphaFoldDB" id="A0A3A3YSD7"/>
<dbReference type="EMBL" id="QZEZ01000007">
    <property type="protein sequence ID" value="RJK94261.1"/>
    <property type="molecule type" value="Genomic_DNA"/>
</dbReference>
<dbReference type="OrthoDB" id="3235632at2"/>
<sequence length="121" mass="12986">MVTDRDVERLERADRVELVALLALLGAAVVLAVATLAAGGGWVAAVPAALVLWQLALLRRRPTRRARSAAALARWDDARVRATVCSGQDEVAAVRTVRRADPDLSLQDAVRLVRASRSAQP</sequence>
<comment type="caution">
    <text evidence="2">The sequence shown here is derived from an EMBL/GenBank/DDBJ whole genome shotgun (WGS) entry which is preliminary data.</text>
</comment>
<protein>
    <submittedName>
        <fullName evidence="2">Uncharacterized protein</fullName>
    </submittedName>
</protein>
<dbReference type="RefSeq" id="WP_119951270.1">
    <property type="nucleotide sequence ID" value="NZ_QZEZ01000007.1"/>
</dbReference>
<keyword evidence="1" id="KW-0812">Transmembrane</keyword>
<evidence type="ECO:0000313" key="3">
    <source>
        <dbReference type="Proteomes" id="UP000265614"/>
    </source>
</evidence>
<keyword evidence="1" id="KW-0472">Membrane</keyword>
<evidence type="ECO:0000313" key="2">
    <source>
        <dbReference type="EMBL" id="RJK94261.1"/>
    </source>
</evidence>
<accession>A0A3A3YSD7</accession>
<keyword evidence="1" id="KW-1133">Transmembrane helix</keyword>
<keyword evidence="3" id="KW-1185">Reference proteome</keyword>
<proteinExistence type="predicted"/>
<evidence type="ECO:0000256" key="1">
    <source>
        <dbReference type="SAM" id="Phobius"/>
    </source>
</evidence>
<reference evidence="2 3" key="1">
    <citation type="submission" date="2018-09" db="EMBL/GenBank/DDBJ databases">
        <title>YIM 75000 draft genome.</title>
        <authorList>
            <person name="Tang S."/>
            <person name="Feng Y."/>
        </authorList>
    </citation>
    <scope>NUCLEOTIDE SEQUENCE [LARGE SCALE GENOMIC DNA]</scope>
    <source>
        <strain evidence="2 3">YIM 75000</strain>
    </source>
</reference>
<feature type="transmembrane region" description="Helical" evidence="1">
    <location>
        <begin position="18"/>
        <end position="36"/>
    </location>
</feature>
<gene>
    <name evidence="2" type="ORF">D5H78_14835</name>
</gene>